<evidence type="ECO:0008006" key="4">
    <source>
        <dbReference type="Google" id="ProtNLM"/>
    </source>
</evidence>
<organism evidence="2 3">
    <name type="scientific">Vagococcus allomyrinae</name>
    <dbReference type="NCBI Taxonomy" id="2794353"/>
    <lineage>
        <taxon>Bacteria</taxon>
        <taxon>Bacillati</taxon>
        <taxon>Bacillota</taxon>
        <taxon>Bacilli</taxon>
        <taxon>Lactobacillales</taxon>
        <taxon>Enterococcaceae</taxon>
        <taxon>Vagococcus</taxon>
    </lineage>
</organism>
<evidence type="ECO:0000256" key="1">
    <source>
        <dbReference type="SAM" id="Phobius"/>
    </source>
</evidence>
<protein>
    <recommendedName>
        <fullName evidence="4">Holin</fullName>
    </recommendedName>
</protein>
<keyword evidence="1" id="KW-0812">Transmembrane</keyword>
<feature type="transmembrane region" description="Helical" evidence="1">
    <location>
        <begin position="71"/>
        <end position="90"/>
    </location>
</feature>
<sequence>MTLIDFLGWLNGSYLVALAVLVALVVEAIKQTEKIPADCLSLVASLIGYGLGIVIGLLYQVPLLTASFNGLLVGLLAAGGYDVLTSLWHLPEVFK</sequence>
<feature type="transmembrane region" description="Helical" evidence="1">
    <location>
        <begin position="39"/>
        <end position="59"/>
    </location>
</feature>
<keyword evidence="1" id="KW-0472">Membrane</keyword>
<accession>A0A940PED4</accession>
<keyword evidence="1" id="KW-1133">Transmembrane helix</keyword>
<dbReference type="AlphaFoldDB" id="A0A940PED4"/>
<reference evidence="2" key="1">
    <citation type="submission" date="2020-12" db="EMBL/GenBank/DDBJ databases">
        <title>Vagococcus allomyrinae sp. nov. and Enterococcus lavae sp. nov., isolated from the larvae of Allomyrina dichotoma.</title>
        <authorList>
            <person name="Lee S.D."/>
        </authorList>
    </citation>
    <scope>NUCLEOTIDE SEQUENCE</scope>
    <source>
        <strain evidence="2">BWB3-3</strain>
    </source>
</reference>
<proteinExistence type="predicted"/>
<feature type="transmembrane region" description="Helical" evidence="1">
    <location>
        <begin position="6"/>
        <end position="27"/>
    </location>
</feature>
<gene>
    <name evidence="2" type="ORF">I6N95_15575</name>
</gene>
<evidence type="ECO:0000313" key="2">
    <source>
        <dbReference type="EMBL" id="MBP1042438.1"/>
    </source>
</evidence>
<keyword evidence="3" id="KW-1185">Reference proteome</keyword>
<comment type="caution">
    <text evidence="2">The sequence shown here is derived from an EMBL/GenBank/DDBJ whole genome shotgun (WGS) entry which is preliminary data.</text>
</comment>
<evidence type="ECO:0000313" key="3">
    <source>
        <dbReference type="Proteomes" id="UP000674938"/>
    </source>
</evidence>
<dbReference type="Pfam" id="PF06946">
    <property type="entry name" value="Phage_holin_5_1"/>
    <property type="match status" value="1"/>
</dbReference>
<dbReference type="EMBL" id="JAEEGA010000010">
    <property type="protein sequence ID" value="MBP1042438.1"/>
    <property type="molecule type" value="Genomic_DNA"/>
</dbReference>
<dbReference type="RefSeq" id="WP_209529620.1">
    <property type="nucleotide sequence ID" value="NZ_JAEEGA010000010.1"/>
</dbReference>
<dbReference type="InterPro" id="IPR009708">
    <property type="entry name" value="Phage_A118_holin/antiholin"/>
</dbReference>
<dbReference type="Proteomes" id="UP000674938">
    <property type="component" value="Unassembled WGS sequence"/>
</dbReference>
<name>A0A940PED4_9ENTE</name>